<evidence type="ECO:0000313" key="2">
    <source>
        <dbReference type="Proteomes" id="UP000634530"/>
    </source>
</evidence>
<proteinExistence type="predicted"/>
<sequence>MSAAPSPGPDFETFYQRLLELAGAGSPAILRFISAYRSNGEGQPDYRSLNEQLKVVGQILARFKEEGLAGSAQEREMREAMNRLFGAGLFINRYLHEVFQPLADDSWENADW</sequence>
<keyword evidence="2" id="KW-1185">Reference proteome</keyword>
<reference evidence="1 2" key="1">
    <citation type="journal article" date="2020" name="Microorganisms">
        <title>Reliable Identification of Environmental Pseudomonas Isolates Using the rpoD Gene.</title>
        <authorList>
            <consortium name="The Broad Institute Genome Sequencing Platform"/>
            <person name="Girard L."/>
            <person name="Lood C."/>
            <person name="Rokni-Zadeh H."/>
            <person name="van Noort V."/>
            <person name="Lavigne R."/>
            <person name="De Mot R."/>
        </authorList>
    </citation>
    <scope>NUCLEOTIDE SEQUENCE [LARGE SCALE GENOMIC DNA]</scope>
    <source>
        <strain evidence="1 2">RW8P3</strain>
    </source>
</reference>
<reference evidence="1 2" key="2">
    <citation type="journal article" date="2021" name="Microorganisms">
        <title>The Ever-Expanding Pseudomonas Genus: Description of 43 New Species and Partition of the Pseudomonas putida Group.</title>
        <authorList>
            <person name="Girard L."/>
            <person name="Lood C."/>
            <person name="Hofte M."/>
            <person name="Vandamme P."/>
            <person name="Rokni-Zadeh H."/>
            <person name="van Noort V."/>
            <person name="Lavigne R."/>
            <person name="De Mot R."/>
        </authorList>
    </citation>
    <scope>NUCLEOTIDE SEQUENCE [LARGE SCALE GENOMIC DNA]</scope>
    <source>
        <strain evidence="1 2">RW8P3</strain>
    </source>
</reference>
<evidence type="ECO:0000313" key="1">
    <source>
        <dbReference type="EMBL" id="QXI31611.1"/>
    </source>
</evidence>
<name>A0A9E6PRY3_9PSED</name>
<accession>A0A9E6PRY3</accession>
<gene>
    <name evidence="1" type="ORF">HU752_024720</name>
</gene>
<organism evidence="1 2">
    <name type="scientific">Pseudomonas vanderleydeniana</name>
    <dbReference type="NCBI Taxonomy" id="2745495"/>
    <lineage>
        <taxon>Bacteria</taxon>
        <taxon>Pseudomonadati</taxon>
        <taxon>Pseudomonadota</taxon>
        <taxon>Gammaproteobacteria</taxon>
        <taxon>Pseudomonadales</taxon>
        <taxon>Pseudomonadaceae</taxon>
        <taxon>Pseudomonas</taxon>
    </lineage>
</organism>
<protein>
    <submittedName>
        <fullName evidence="1">Uncharacterized protein</fullName>
    </submittedName>
</protein>
<dbReference type="AlphaFoldDB" id="A0A9E6PRY3"/>
<dbReference type="KEGG" id="pvw:HU752_024720"/>
<dbReference type="Proteomes" id="UP000634530">
    <property type="component" value="Chromosome"/>
</dbReference>
<dbReference type="EMBL" id="CP077093">
    <property type="protein sequence ID" value="QXI31611.1"/>
    <property type="molecule type" value="Genomic_DNA"/>
</dbReference>